<dbReference type="InterPro" id="IPR004013">
    <property type="entry name" value="PHP_dom"/>
</dbReference>
<keyword evidence="9" id="KW-0548">Nucleotidyltransferase</keyword>
<evidence type="ECO:0000256" key="6">
    <source>
        <dbReference type="ARBA" id="ARBA00022481"/>
    </source>
</evidence>
<evidence type="ECO:0000256" key="17">
    <source>
        <dbReference type="ARBA" id="ARBA00035726"/>
    </source>
</evidence>
<evidence type="ECO:0000259" key="22">
    <source>
        <dbReference type="SMART" id="SM00278"/>
    </source>
</evidence>
<dbReference type="SMART" id="SM00278">
    <property type="entry name" value="HhH1"/>
    <property type="match status" value="3"/>
</dbReference>
<comment type="catalytic activity">
    <reaction evidence="19">
        <text>a 5'-end 2'-deoxyribose-2'-deoxyribonucleotide-DNA = (2E,4S)-4-hydroxypenten-2-al-5-phosphate + a 5'-end 5'-phospho-2'-deoxyribonucleoside-DNA + H(+)</text>
        <dbReference type="Rhea" id="RHEA:76255"/>
        <dbReference type="Rhea" id="RHEA-COMP:13180"/>
        <dbReference type="Rhea" id="RHEA-COMP:18657"/>
        <dbReference type="ChEBI" id="CHEBI:15378"/>
        <dbReference type="ChEBI" id="CHEBI:136412"/>
        <dbReference type="ChEBI" id="CHEBI:195194"/>
        <dbReference type="ChEBI" id="CHEBI:195195"/>
    </reaction>
</comment>
<keyword evidence="26" id="KW-1185">Reference proteome</keyword>
<evidence type="ECO:0000256" key="14">
    <source>
        <dbReference type="ARBA" id="ARBA00023053"/>
    </source>
</evidence>
<dbReference type="SUPFAM" id="SSF47802">
    <property type="entry name" value="DNA polymerase beta, N-terminal domain-like"/>
    <property type="match status" value="1"/>
</dbReference>
<dbReference type="Pfam" id="PF14792">
    <property type="entry name" value="DNA_pol_B_palm"/>
    <property type="match status" value="1"/>
</dbReference>
<dbReference type="InterPro" id="IPR022311">
    <property type="entry name" value="PolX-like"/>
</dbReference>
<dbReference type="Gene3D" id="1.10.150.110">
    <property type="entry name" value="DNA polymerase beta, N-terminal domain-like"/>
    <property type="match status" value="1"/>
</dbReference>
<keyword evidence="11" id="KW-0227">DNA damage</keyword>
<evidence type="ECO:0000259" key="23">
    <source>
        <dbReference type="SMART" id="SM00481"/>
    </source>
</evidence>
<evidence type="ECO:0000256" key="5">
    <source>
        <dbReference type="ARBA" id="ARBA00020020"/>
    </source>
</evidence>
<dbReference type="Pfam" id="PF14791">
    <property type="entry name" value="DNA_pol_B_thumb"/>
    <property type="match status" value="1"/>
</dbReference>
<feature type="domain" description="DNA-directed DNA polymerase X" evidence="24">
    <location>
        <begin position="3"/>
        <end position="316"/>
    </location>
</feature>
<dbReference type="Gene3D" id="1.10.150.20">
    <property type="entry name" value="5' to 3' exonuclease, C-terminal subdomain"/>
    <property type="match status" value="1"/>
</dbReference>
<evidence type="ECO:0000256" key="11">
    <source>
        <dbReference type="ARBA" id="ARBA00022763"/>
    </source>
</evidence>
<organism evidence="25 26">
    <name type="scientific">Thiobacter aerophilum</name>
    <dbReference type="NCBI Taxonomy" id="3121275"/>
    <lineage>
        <taxon>Bacteria</taxon>
        <taxon>Pseudomonadati</taxon>
        <taxon>Pseudomonadota</taxon>
        <taxon>Betaproteobacteria</taxon>
        <taxon>Burkholderiales</taxon>
        <taxon>Thiobacteraceae</taxon>
        <taxon>Thiobacter</taxon>
    </lineage>
</organism>
<comment type="cofactor">
    <cofactor evidence="1">
        <name>Mg(2+)</name>
        <dbReference type="ChEBI" id="CHEBI:18420"/>
    </cofactor>
</comment>
<dbReference type="Proteomes" id="UP001482231">
    <property type="component" value="Unassembled WGS sequence"/>
</dbReference>
<feature type="domain" description="Helix-hairpin-helix DNA-binding motif class 1" evidence="22">
    <location>
        <begin position="54"/>
        <end position="73"/>
    </location>
</feature>
<feature type="domain" description="Helix-hairpin-helix DNA-binding motif class 1" evidence="22">
    <location>
        <begin position="129"/>
        <end position="148"/>
    </location>
</feature>
<dbReference type="InterPro" id="IPR003141">
    <property type="entry name" value="Pol/His_phosphatase_N"/>
</dbReference>
<dbReference type="EC" id="4.2.99.18" evidence="4"/>
<accession>A0ABV0EGV7</accession>
<keyword evidence="7" id="KW-0237">DNA synthesis</keyword>
<comment type="subcellular location">
    <subcellularLocation>
        <location evidence="2">Cytoplasm</location>
    </subcellularLocation>
</comment>
<evidence type="ECO:0000256" key="4">
    <source>
        <dbReference type="ARBA" id="ARBA00012720"/>
    </source>
</evidence>
<evidence type="ECO:0000259" key="24">
    <source>
        <dbReference type="SMART" id="SM00483"/>
    </source>
</evidence>
<evidence type="ECO:0000256" key="2">
    <source>
        <dbReference type="ARBA" id="ARBA00004496"/>
    </source>
</evidence>
<dbReference type="InterPro" id="IPR047967">
    <property type="entry name" value="PolX_PHP"/>
</dbReference>
<dbReference type="PRINTS" id="PR00870">
    <property type="entry name" value="DNAPOLXBETA"/>
</dbReference>
<dbReference type="Pfam" id="PF14716">
    <property type="entry name" value="HHH_8"/>
    <property type="match status" value="1"/>
</dbReference>
<keyword evidence="25" id="KW-0269">Exonuclease</keyword>
<dbReference type="PANTHER" id="PTHR36928">
    <property type="entry name" value="PHOSPHATASE YCDX-RELATED"/>
    <property type="match status" value="1"/>
</dbReference>
<dbReference type="InterPro" id="IPR002054">
    <property type="entry name" value="DNA-dir_DNA_pol_X"/>
</dbReference>
<proteinExistence type="predicted"/>
<dbReference type="RefSeq" id="WP_347308339.1">
    <property type="nucleotide sequence ID" value="NZ_JBAJEX010000006.1"/>
</dbReference>
<dbReference type="PANTHER" id="PTHR36928:SF1">
    <property type="entry name" value="PHOSPHATASE YCDX-RELATED"/>
    <property type="match status" value="1"/>
</dbReference>
<dbReference type="InterPro" id="IPR028207">
    <property type="entry name" value="DNA_pol_B_palm_palm"/>
</dbReference>
<evidence type="ECO:0000256" key="20">
    <source>
        <dbReference type="ARBA" id="ARBA00045548"/>
    </source>
</evidence>
<dbReference type="GO" id="GO:0004527">
    <property type="term" value="F:exonuclease activity"/>
    <property type="evidence" value="ECO:0007669"/>
    <property type="project" value="UniProtKB-KW"/>
</dbReference>
<evidence type="ECO:0000313" key="25">
    <source>
        <dbReference type="EMBL" id="MEO1767225.1"/>
    </source>
</evidence>
<sequence>MPIHNADIAAIFEEIADLLEIQDANPFRVRAYRNAARTIGEYGREVAGLLANGEKLPKLPGIGADLAAKIEEIATTGRCRFLEQLRSQLPPTITQLLHIPGLGPKRVKMLYDSLQVQTLDQLARAAQAGRIRELPGFGEKTERAILEAIRAHASQERRYSIALATQYAEALIAHLRRAPGVKQAVVAGSYRRAKETVGDLDILVTARQGRPVMEHLMTYDEIADVLSHGDTRSSVVLRSGIQVDVRVLPPESYGAALHYFTGSKPHNIAIRKLGQERGLKINEYGVFRGDERIAGETEESVFAAVGLPWIPPELREDRGEIEAARAGRLPKLVELKDLRGDLHVHSKASDGRHGLRELAEEARRRGFQYLAITDHSPRLAVTHGLDAKRLSRQMDEIDRLNEELEDIRLLKGIEVDILEDGSLDLPDDVLGRLDLVVAAVHSHFNLPREQQTTRILRAMDHPHFTLLAHPSGREIGGRPPMDVDMERIIRHARERGCYLELNAQPERLDLTDLYCQMAKAEGVLVAIDSDAHTLLDFDHLRFGIGQARRGWLTAKDVLNTRTINTLLPLLKRTM</sequence>
<dbReference type="CDD" id="cd00141">
    <property type="entry name" value="NT_POLXc"/>
    <property type="match status" value="1"/>
</dbReference>
<evidence type="ECO:0000256" key="1">
    <source>
        <dbReference type="ARBA" id="ARBA00001946"/>
    </source>
</evidence>
<dbReference type="Gene3D" id="3.30.460.10">
    <property type="entry name" value="Beta Polymerase, domain 2"/>
    <property type="match status" value="1"/>
</dbReference>
<reference evidence="25 26" key="1">
    <citation type="submission" date="2024-02" db="EMBL/GenBank/DDBJ databases">
        <title>New thermophilic sulfur-oxidizing bacteria from a hot springs of the Uzon caldera (Kamchatka, Russia).</title>
        <authorList>
            <person name="Dukat A.M."/>
            <person name="Elcheninov A.G."/>
            <person name="Frolov E.N."/>
        </authorList>
    </citation>
    <scope>NUCLEOTIDE SEQUENCE [LARGE SCALE GENOMIC DNA]</scope>
    <source>
        <strain evidence="25 26">AK1</strain>
    </source>
</reference>
<comment type="caution">
    <text evidence="25">The sequence shown here is derived from an EMBL/GenBank/DDBJ whole genome shotgun (WGS) entry which is preliminary data.</text>
</comment>
<dbReference type="EMBL" id="JBAJEX010000006">
    <property type="protein sequence ID" value="MEO1767225.1"/>
    <property type="molecule type" value="Genomic_DNA"/>
</dbReference>
<evidence type="ECO:0000256" key="12">
    <source>
        <dbReference type="ARBA" id="ARBA00022843"/>
    </source>
</evidence>
<evidence type="ECO:0000256" key="18">
    <source>
        <dbReference type="ARBA" id="ARBA00044632"/>
    </source>
</evidence>
<evidence type="ECO:0000256" key="9">
    <source>
        <dbReference type="ARBA" id="ARBA00022695"/>
    </source>
</evidence>
<keyword evidence="10" id="KW-0235">DNA replication</keyword>
<keyword evidence="12" id="KW-0832">Ubl conjugation</keyword>
<keyword evidence="13" id="KW-0239">DNA-directed DNA polymerase</keyword>
<gene>
    <name evidence="25" type="primary">polX</name>
    <name evidence="25" type="ORF">V6E02_08380</name>
</gene>
<evidence type="ECO:0000256" key="10">
    <source>
        <dbReference type="ARBA" id="ARBA00022705"/>
    </source>
</evidence>
<evidence type="ECO:0000256" key="15">
    <source>
        <dbReference type="ARBA" id="ARBA00023204"/>
    </source>
</evidence>
<protein>
    <recommendedName>
        <fullName evidence="5">DNA polymerase beta</fullName>
        <ecNumber evidence="3">2.7.7.7</ecNumber>
        <ecNumber evidence="4">4.2.99.18</ecNumber>
    </recommendedName>
    <alternativeName>
        <fullName evidence="16">5'-deoxyribose-phosphate lyase</fullName>
    </alternativeName>
    <alternativeName>
        <fullName evidence="17">AP lyase</fullName>
    </alternativeName>
</protein>
<evidence type="ECO:0000256" key="16">
    <source>
        <dbReference type="ARBA" id="ARBA00035717"/>
    </source>
</evidence>
<dbReference type="InterPro" id="IPR050243">
    <property type="entry name" value="PHP_phosphatase"/>
</dbReference>
<name>A0ABV0EGV7_9BURK</name>
<dbReference type="PIRSF" id="PIRSF005047">
    <property type="entry name" value="UCP005047_YshC"/>
    <property type="match status" value="1"/>
</dbReference>
<dbReference type="SMART" id="SM00481">
    <property type="entry name" value="POLIIIAc"/>
    <property type="match status" value="1"/>
</dbReference>
<dbReference type="InterPro" id="IPR002008">
    <property type="entry name" value="DNA_pol_X_beta-like"/>
</dbReference>
<dbReference type="SUPFAM" id="SSF89550">
    <property type="entry name" value="PHP domain-like"/>
    <property type="match status" value="1"/>
</dbReference>
<evidence type="ECO:0000256" key="7">
    <source>
        <dbReference type="ARBA" id="ARBA00022634"/>
    </source>
</evidence>
<dbReference type="InterPro" id="IPR027421">
    <property type="entry name" value="DNA_pol_lamdba_lyase_dom_sf"/>
</dbReference>
<evidence type="ECO:0000256" key="8">
    <source>
        <dbReference type="ARBA" id="ARBA00022679"/>
    </source>
</evidence>
<keyword evidence="6" id="KW-0488">Methylation</keyword>
<dbReference type="Pfam" id="PF14520">
    <property type="entry name" value="HHH_5"/>
    <property type="match status" value="1"/>
</dbReference>
<dbReference type="CDD" id="cd07436">
    <property type="entry name" value="PHP_PolX"/>
    <property type="match status" value="1"/>
</dbReference>
<evidence type="ECO:0000256" key="3">
    <source>
        <dbReference type="ARBA" id="ARBA00012417"/>
    </source>
</evidence>
<evidence type="ECO:0000256" key="19">
    <source>
        <dbReference type="ARBA" id="ARBA00044678"/>
    </source>
</evidence>
<comment type="catalytic activity">
    <reaction evidence="18">
        <text>2'-deoxyribonucleotide-(2'-deoxyribose 5'-phosphate)-2'-deoxyribonucleotide-DNA = a 3'-end 2'-deoxyribonucleotide-(2,3-dehydro-2,3-deoxyribose 5'-phosphate)-DNA + a 5'-end 5'-phospho-2'-deoxyribonucleoside-DNA + H(+)</text>
        <dbReference type="Rhea" id="RHEA:66592"/>
        <dbReference type="Rhea" id="RHEA-COMP:13180"/>
        <dbReference type="Rhea" id="RHEA-COMP:16897"/>
        <dbReference type="Rhea" id="RHEA-COMP:17067"/>
        <dbReference type="ChEBI" id="CHEBI:15378"/>
        <dbReference type="ChEBI" id="CHEBI:136412"/>
        <dbReference type="ChEBI" id="CHEBI:157695"/>
        <dbReference type="ChEBI" id="CHEBI:167181"/>
        <dbReference type="EC" id="4.2.99.18"/>
    </reaction>
</comment>
<keyword evidence="8" id="KW-0808">Transferase</keyword>
<evidence type="ECO:0000256" key="21">
    <source>
        <dbReference type="ARBA" id="ARBA00049244"/>
    </source>
</evidence>
<dbReference type="NCBIfam" id="NF006375">
    <property type="entry name" value="PRK08609.1"/>
    <property type="match status" value="1"/>
</dbReference>
<dbReference type="SMART" id="SM00483">
    <property type="entry name" value="POLXc"/>
    <property type="match status" value="1"/>
</dbReference>
<comment type="catalytic activity">
    <reaction evidence="21">
        <text>DNA(n) + a 2'-deoxyribonucleoside 5'-triphosphate = DNA(n+1) + diphosphate</text>
        <dbReference type="Rhea" id="RHEA:22508"/>
        <dbReference type="Rhea" id="RHEA-COMP:17339"/>
        <dbReference type="Rhea" id="RHEA-COMP:17340"/>
        <dbReference type="ChEBI" id="CHEBI:33019"/>
        <dbReference type="ChEBI" id="CHEBI:61560"/>
        <dbReference type="ChEBI" id="CHEBI:173112"/>
        <dbReference type="EC" id="2.7.7.7"/>
    </reaction>
</comment>
<keyword evidence="15" id="KW-0234">DNA repair</keyword>
<keyword evidence="14" id="KW-0915">Sodium</keyword>
<comment type="function">
    <text evidence="20">Repair polymerase that plays a key role in base-excision repair. During this process, the damaged base is excised by specific DNA glycosylases, the DNA backbone is nicked at the abasic site by an apurinic/apyrimidic (AP) endonuclease, and POLB removes 5'-deoxyribose-phosphate from the preincised AP site acting as a 5'-deoxyribose-phosphate lyase (5'-dRP lyase); through its DNA polymerase activity, it adds one nucleotide to the 3' end of the arising single-nucleotide gap. Conducts 'gap-filling' DNA synthesis in a stepwise distributive fashion rather than in a processive fashion as for other DNA polymerases. It is also able to cleave sugar-phosphate bonds 3' to an intact AP site, acting as an AP lyase.</text>
</comment>
<dbReference type="SUPFAM" id="SSF81301">
    <property type="entry name" value="Nucleotidyltransferase"/>
    <property type="match status" value="1"/>
</dbReference>
<dbReference type="InterPro" id="IPR029398">
    <property type="entry name" value="PolB_thumb"/>
</dbReference>
<dbReference type="InterPro" id="IPR043519">
    <property type="entry name" value="NT_sf"/>
</dbReference>
<keyword evidence="25" id="KW-0378">Hydrolase</keyword>
<feature type="domain" description="Helix-hairpin-helix DNA-binding motif class 1" evidence="22">
    <location>
        <begin position="94"/>
        <end position="113"/>
    </location>
</feature>
<dbReference type="SUPFAM" id="SSF47781">
    <property type="entry name" value="RuvA domain 2-like"/>
    <property type="match status" value="1"/>
</dbReference>
<dbReference type="Gene3D" id="3.20.20.140">
    <property type="entry name" value="Metal-dependent hydrolases"/>
    <property type="match status" value="1"/>
</dbReference>
<dbReference type="InterPro" id="IPR003583">
    <property type="entry name" value="Hlx-hairpin-Hlx_DNA-bd_motif"/>
</dbReference>
<evidence type="ECO:0000313" key="26">
    <source>
        <dbReference type="Proteomes" id="UP001482231"/>
    </source>
</evidence>
<keyword evidence="25" id="KW-0540">Nuclease</keyword>
<dbReference type="InterPro" id="IPR010996">
    <property type="entry name" value="HHH_MUS81"/>
</dbReference>
<dbReference type="InterPro" id="IPR010994">
    <property type="entry name" value="RuvA_2-like"/>
</dbReference>
<dbReference type="Pfam" id="PF02811">
    <property type="entry name" value="PHP"/>
    <property type="match status" value="1"/>
</dbReference>
<evidence type="ECO:0000256" key="13">
    <source>
        <dbReference type="ARBA" id="ARBA00022932"/>
    </source>
</evidence>
<dbReference type="InterPro" id="IPR016195">
    <property type="entry name" value="Pol/histidinol_Pase-like"/>
</dbReference>
<feature type="domain" description="Polymerase/histidinol phosphatase N-terminal" evidence="23">
    <location>
        <begin position="340"/>
        <end position="419"/>
    </location>
</feature>
<dbReference type="InterPro" id="IPR037160">
    <property type="entry name" value="DNA_Pol_thumb_sf"/>
</dbReference>
<dbReference type="EC" id="2.7.7.7" evidence="3"/>
<dbReference type="Gene3D" id="3.30.210.10">
    <property type="entry name" value="DNA polymerase, thumb domain"/>
    <property type="match status" value="1"/>
</dbReference>